<sequence length="293" mass="31934">MSGRTVNSAILLLVIGNFLAIISDSIIKWQGGDVAIFQFVLLRVIATLVMLLPFLAMIDRRRLFEGSRIHLIRAHVGLAGVLCMIVALNSLPLATANAIFYAAPVLVMVFGVWFFGERLTGLSLVAVISGFLGIVVILRPVDLSWESLSALGLAIALAINALLVRKLPRGQSMVHTLMLTHAYVLPAAILLAVLEGAPFDPSLLGTAFASSFFILGYNITILLAYRHCAANQVTSAEYTGLIWAMVVGWLWFAEVPDVWFYLGSAMIVIPLLLQSLEEKRRLRIARQTCEAGS</sequence>
<feature type="transmembrane region" description="Helical" evidence="1">
    <location>
        <begin position="94"/>
        <end position="115"/>
    </location>
</feature>
<organism evidence="3 4">
    <name type="scientific">Natronospira elongata</name>
    <dbReference type="NCBI Taxonomy" id="3110268"/>
    <lineage>
        <taxon>Bacteria</taxon>
        <taxon>Pseudomonadati</taxon>
        <taxon>Pseudomonadota</taxon>
        <taxon>Gammaproteobacteria</taxon>
        <taxon>Natronospirales</taxon>
        <taxon>Natronospiraceae</taxon>
        <taxon>Natronospira</taxon>
    </lineage>
</organism>
<dbReference type="Proteomes" id="UP001302316">
    <property type="component" value="Unassembled WGS sequence"/>
</dbReference>
<name>A0AAP6JDJ4_9GAMM</name>
<dbReference type="Pfam" id="PF00892">
    <property type="entry name" value="EamA"/>
    <property type="match status" value="1"/>
</dbReference>
<feature type="transmembrane region" description="Helical" evidence="1">
    <location>
        <begin position="70"/>
        <end position="88"/>
    </location>
</feature>
<evidence type="ECO:0000259" key="2">
    <source>
        <dbReference type="Pfam" id="PF00892"/>
    </source>
</evidence>
<dbReference type="InterPro" id="IPR000620">
    <property type="entry name" value="EamA_dom"/>
</dbReference>
<dbReference type="GO" id="GO:0016020">
    <property type="term" value="C:membrane"/>
    <property type="evidence" value="ECO:0007669"/>
    <property type="project" value="InterPro"/>
</dbReference>
<gene>
    <name evidence="3" type="ORF">VCB98_01240</name>
</gene>
<feature type="transmembrane region" description="Helical" evidence="1">
    <location>
        <begin position="147"/>
        <end position="164"/>
    </location>
</feature>
<feature type="domain" description="EamA" evidence="2">
    <location>
        <begin position="8"/>
        <end position="138"/>
    </location>
</feature>
<dbReference type="AlphaFoldDB" id="A0AAP6JDJ4"/>
<feature type="transmembrane region" description="Helical" evidence="1">
    <location>
        <begin position="122"/>
        <end position="141"/>
    </location>
</feature>
<keyword evidence="1" id="KW-1133">Transmembrane helix</keyword>
<feature type="transmembrane region" description="Helical" evidence="1">
    <location>
        <begin position="176"/>
        <end position="197"/>
    </location>
</feature>
<comment type="caution">
    <text evidence="3">The sequence shown here is derived from an EMBL/GenBank/DDBJ whole genome shotgun (WGS) entry which is preliminary data.</text>
</comment>
<feature type="transmembrane region" description="Helical" evidence="1">
    <location>
        <begin position="9"/>
        <end position="29"/>
    </location>
</feature>
<keyword evidence="1" id="KW-0812">Transmembrane</keyword>
<feature type="transmembrane region" description="Helical" evidence="1">
    <location>
        <begin position="203"/>
        <end position="224"/>
    </location>
</feature>
<reference evidence="3 4" key="1">
    <citation type="submission" date="2023-12" db="EMBL/GenBank/DDBJ databases">
        <title>Whole-genome sequencing of halo(alkali)philic microorganisms from hypersaline lakes.</title>
        <authorList>
            <person name="Sorokin D.Y."/>
            <person name="Merkel A.Y."/>
            <person name="Messina E."/>
            <person name="Yakimov M."/>
        </authorList>
    </citation>
    <scope>NUCLEOTIDE SEQUENCE [LARGE SCALE GENOMIC DNA]</scope>
    <source>
        <strain evidence="3 4">AB-CW1</strain>
    </source>
</reference>
<feature type="transmembrane region" description="Helical" evidence="1">
    <location>
        <begin position="258"/>
        <end position="276"/>
    </location>
</feature>
<protein>
    <submittedName>
        <fullName evidence="3">DMT family transporter</fullName>
    </submittedName>
</protein>
<accession>A0AAP6JDJ4</accession>
<feature type="transmembrane region" description="Helical" evidence="1">
    <location>
        <begin position="35"/>
        <end position="58"/>
    </location>
</feature>
<dbReference type="EMBL" id="JAYGII010000002">
    <property type="protein sequence ID" value="MEA5444442.1"/>
    <property type="molecule type" value="Genomic_DNA"/>
</dbReference>
<dbReference type="RefSeq" id="WP_346049648.1">
    <property type="nucleotide sequence ID" value="NZ_JAYGII010000002.1"/>
</dbReference>
<dbReference type="PANTHER" id="PTHR22911:SF103">
    <property type="entry name" value="BLR2811 PROTEIN"/>
    <property type="match status" value="1"/>
</dbReference>
<dbReference type="InterPro" id="IPR037185">
    <property type="entry name" value="EmrE-like"/>
</dbReference>
<dbReference type="PANTHER" id="PTHR22911">
    <property type="entry name" value="ACYL-MALONYL CONDENSING ENZYME-RELATED"/>
    <property type="match status" value="1"/>
</dbReference>
<keyword evidence="1" id="KW-0472">Membrane</keyword>
<feature type="transmembrane region" description="Helical" evidence="1">
    <location>
        <begin position="236"/>
        <end position="252"/>
    </location>
</feature>
<evidence type="ECO:0000313" key="3">
    <source>
        <dbReference type="EMBL" id="MEA5444442.1"/>
    </source>
</evidence>
<dbReference type="SUPFAM" id="SSF103481">
    <property type="entry name" value="Multidrug resistance efflux transporter EmrE"/>
    <property type="match status" value="2"/>
</dbReference>
<evidence type="ECO:0000256" key="1">
    <source>
        <dbReference type="SAM" id="Phobius"/>
    </source>
</evidence>
<proteinExistence type="predicted"/>
<evidence type="ECO:0000313" key="4">
    <source>
        <dbReference type="Proteomes" id="UP001302316"/>
    </source>
</evidence>
<dbReference type="Gene3D" id="1.10.3730.20">
    <property type="match status" value="1"/>
</dbReference>
<keyword evidence="4" id="KW-1185">Reference proteome</keyword>